<feature type="compositionally biased region" description="Basic and acidic residues" evidence="1">
    <location>
        <begin position="120"/>
        <end position="174"/>
    </location>
</feature>
<dbReference type="AlphaFoldDB" id="A0A644TU70"/>
<proteinExistence type="predicted"/>
<protein>
    <submittedName>
        <fullName evidence="2">Uncharacterized protein</fullName>
    </submittedName>
</protein>
<sequence>MLGRRACQNIYRNGRRRKGAFRFIVNLLSRNAFALADTVDFGPLGGGFLFEDFFQHRFYPLGSREHDEHGDDEERQTNGAGKEGSDVAVGKDQGTAQILVQHVAQDNAEHQGRHGIVHFPQDKSDNAEEHHDAHVEKPGLQREGSHHAEYEDDRHELLPGHLENLDHGADHGEA</sequence>
<evidence type="ECO:0000313" key="2">
    <source>
        <dbReference type="EMBL" id="MPL70513.1"/>
    </source>
</evidence>
<gene>
    <name evidence="2" type="ORF">SDC9_16270</name>
</gene>
<evidence type="ECO:0000256" key="1">
    <source>
        <dbReference type="SAM" id="MobiDB-lite"/>
    </source>
</evidence>
<feature type="region of interest" description="Disordered" evidence="1">
    <location>
        <begin position="63"/>
        <end position="95"/>
    </location>
</feature>
<comment type="caution">
    <text evidence="2">The sequence shown here is derived from an EMBL/GenBank/DDBJ whole genome shotgun (WGS) entry which is preliminary data.</text>
</comment>
<feature type="region of interest" description="Disordered" evidence="1">
    <location>
        <begin position="117"/>
        <end position="174"/>
    </location>
</feature>
<reference evidence="2" key="1">
    <citation type="submission" date="2019-08" db="EMBL/GenBank/DDBJ databases">
        <authorList>
            <person name="Kucharzyk K."/>
            <person name="Murdoch R.W."/>
            <person name="Higgins S."/>
            <person name="Loffler F."/>
        </authorList>
    </citation>
    <scope>NUCLEOTIDE SEQUENCE</scope>
</reference>
<organism evidence="2">
    <name type="scientific">bioreactor metagenome</name>
    <dbReference type="NCBI Taxonomy" id="1076179"/>
    <lineage>
        <taxon>unclassified sequences</taxon>
        <taxon>metagenomes</taxon>
        <taxon>ecological metagenomes</taxon>
    </lineage>
</organism>
<dbReference type="EMBL" id="VSSQ01000053">
    <property type="protein sequence ID" value="MPL70513.1"/>
    <property type="molecule type" value="Genomic_DNA"/>
</dbReference>
<accession>A0A644TU70</accession>
<name>A0A644TU70_9ZZZZ</name>